<feature type="compositionally biased region" description="Acidic residues" evidence="1">
    <location>
        <begin position="1"/>
        <end position="29"/>
    </location>
</feature>
<sequence length="97" mass="10352">DETSPEDDGTDPADEETDAAPSEPEDDPTDNLPDFGTELATSGAFPGAGGDLLHSTVRIGLHEDFDRVVFDFIGTGIPQYEVQYVEEPTQQGSGRPV</sequence>
<dbReference type="Pfam" id="PF24837">
    <property type="entry name" value="AMIN-like"/>
    <property type="match status" value="1"/>
</dbReference>
<accession>A0ABT5TUT8</accession>
<proteinExistence type="predicted"/>
<dbReference type="EMBL" id="JARACI010000082">
    <property type="protein sequence ID" value="MDD9204910.1"/>
    <property type="molecule type" value="Genomic_DNA"/>
</dbReference>
<dbReference type="Proteomes" id="UP001165561">
    <property type="component" value="Unassembled WGS sequence"/>
</dbReference>
<evidence type="ECO:0000313" key="4">
    <source>
        <dbReference type="Proteomes" id="UP001165561"/>
    </source>
</evidence>
<dbReference type="InterPro" id="IPR056303">
    <property type="entry name" value="AMIN-like"/>
</dbReference>
<organism evidence="3 4">
    <name type="scientific">Georgenia halotolerans</name>
    <dbReference type="NCBI Taxonomy" id="3028317"/>
    <lineage>
        <taxon>Bacteria</taxon>
        <taxon>Bacillati</taxon>
        <taxon>Actinomycetota</taxon>
        <taxon>Actinomycetes</taxon>
        <taxon>Micrococcales</taxon>
        <taxon>Bogoriellaceae</taxon>
        <taxon>Georgenia</taxon>
    </lineage>
</organism>
<reference evidence="3" key="1">
    <citation type="submission" date="2023-02" db="EMBL/GenBank/DDBJ databases">
        <title>Georgenia sp.10Sc9-8, isolated from a soil sample collected from the Taklamakan desert.</title>
        <authorList>
            <person name="Liu S."/>
        </authorList>
    </citation>
    <scope>NUCLEOTIDE SEQUENCE</scope>
    <source>
        <strain evidence="3">10Sc9-8</strain>
    </source>
</reference>
<evidence type="ECO:0000256" key="1">
    <source>
        <dbReference type="SAM" id="MobiDB-lite"/>
    </source>
</evidence>
<keyword evidence="4" id="KW-1185">Reference proteome</keyword>
<feature type="non-terminal residue" evidence="3">
    <location>
        <position position="1"/>
    </location>
</feature>
<evidence type="ECO:0000259" key="2">
    <source>
        <dbReference type="Pfam" id="PF24837"/>
    </source>
</evidence>
<comment type="caution">
    <text evidence="3">The sequence shown here is derived from an EMBL/GenBank/DDBJ whole genome shotgun (WGS) entry which is preliminary data.</text>
</comment>
<feature type="region of interest" description="Disordered" evidence="1">
    <location>
        <begin position="1"/>
        <end position="48"/>
    </location>
</feature>
<feature type="domain" description="AMIN-like" evidence="2">
    <location>
        <begin position="55"/>
        <end position="97"/>
    </location>
</feature>
<evidence type="ECO:0000313" key="3">
    <source>
        <dbReference type="EMBL" id="MDD9204910.1"/>
    </source>
</evidence>
<protein>
    <recommendedName>
        <fullName evidence="2">AMIN-like domain-containing protein</fullName>
    </recommendedName>
</protein>
<feature type="non-terminal residue" evidence="3">
    <location>
        <position position="97"/>
    </location>
</feature>
<name>A0ABT5TUT8_9MICO</name>
<gene>
    <name evidence="3" type="ORF">PU560_00355</name>
</gene>